<dbReference type="AlphaFoldDB" id="B8GHT0"/>
<evidence type="ECO:0000313" key="10">
    <source>
        <dbReference type="EMBL" id="ACL15400.1"/>
    </source>
</evidence>
<dbReference type="GeneID" id="7270116"/>
<keyword evidence="4 8" id="KW-0949">S-adenosyl-L-methionine</keyword>
<keyword evidence="11" id="KW-1185">Reference proteome</keyword>
<dbReference type="InterPro" id="IPR001091">
    <property type="entry name" value="RM_Methyltransferase"/>
</dbReference>
<evidence type="ECO:0000256" key="4">
    <source>
        <dbReference type="ARBA" id="ARBA00022691"/>
    </source>
</evidence>
<protein>
    <recommendedName>
        <fullName evidence="8">Type II methyltransferase</fullName>
        <ecNumber evidence="8">2.1.1.113</ecNumber>
    </recommendedName>
    <alternativeName>
        <fullName evidence="8">N-4 cytosine-specific methyltransferase</fullName>
    </alternativeName>
</protein>
<dbReference type="EMBL" id="CP001338">
    <property type="protein sequence ID" value="ACL15400.1"/>
    <property type="molecule type" value="Genomic_DNA"/>
</dbReference>
<name>B8GHT0_METPE</name>
<evidence type="ECO:0000256" key="1">
    <source>
        <dbReference type="ARBA" id="ARBA00010203"/>
    </source>
</evidence>
<evidence type="ECO:0000256" key="5">
    <source>
        <dbReference type="ARBA" id="ARBA00022747"/>
    </source>
</evidence>
<evidence type="ECO:0000259" key="9">
    <source>
        <dbReference type="Pfam" id="PF01555"/>
    </source>
</evidence>
<evidence type="ECO:0000256" key="7">
    <source>
        <dbReference type="ARBA" id="ARBA00049120"/>
    </source>
</evidence>
<dbReference type="EC" id="2.1.1.113" evidence="8"/>
<dbReference type="eggNOG" id="arCOG00115">
    <property type="taxonomic scope" value="Archaea"/>
</dbReference>
<comment type="catalytic activity">
    <reaction evidence="7 8">
        <text>a 2'-deoxycytidine in DNA + S-adenosyl-L-methionine = an N(4)-methyl-2'-deoxycytidine in DNA + S-adenosyl-L-homocysteine + H(+)</text>
        <dbReference type="Rhea" id="RHEA:16857"/>
        <dbReference type="Rhea" id="RHEA-COMP:11369"/>
        <dbReference type="Rhea" id="RHEA-COMP:13674"/>
        <dbReference type="ChEBI" id="CHEBI:15378"/>
        <dbReference type="ChEBI" id="CHEBI:57856"/>
        <dbReference type="ChEBI" id="CHEBI:59789"/>
        <dbReference type="ChEBI" id="CHEBI:85452"/>
        <dbReference type="ChEBI" id="CHEBI:137933"/>
        <dbReference type="EC" id="2.1.1.113"/>
    </reaction>
</comment>
<keyword evidence="6" id="KW-0238">DNA-binding</keyword>
<keyword evidence="2 8" id="KW-0489">Methyltransferase</keyword>
<dbReference type="Pfam" id="PF01555">
    <property type="entry name" value="N6_N4_Mtase"/>
    <property type="match status" value="1"/>
</dbReference>
<accession>B8GHT0</accession>
<dbReference type="InterPro" id="IPR002941">
    <property type="entry name" value="DNA_methylase_N4/N6"/>
</dbReference>
<dbReference type="SUPFAM" id="SSF53335">
    <property type="entry name" value="S-adenosyl-L-methionine-dependent methyltransferases"/>
    <property type="match status" value="1"/>
</dbReference>
<evidence type="ECO:0000256" key="6">
    <source>
        <dbReference type="ARBA" id="ARBA00023125"/>
    </source>
</evidence>
<evidence type="ECO:0000256" key="2">
    <source>
        <dbReference type="ARBA" id="ARBA00022603"/>
    </source>
</evidence>
<dbReference type="CDD" id="cd02440">
    <property type="entry name" value="AdoMet_MTases"/>
    <property type="match status" value="1"/>
</dbReference>
<keyword evidence="5 8" id="KW-0680">Restriction system</keyword>
<evidence type="ECO:0000256" key="8">
    <source>
        <dbReference type="RuleBase" id="RU362026"/>
    </source>
</evidence>
<evidence type="ECO:0000313" key="11">
    <source>
        <dbReference type="Proteomes" id="UP000002457"/>
    </source>
</evidence>
<dbReference type="GO" id="GO:0003677">
    <property type="term" value="F:DNA binding"/>
    <property type="evidence" value="ECO:0007669"/>
    <property type="project" value="UniProtKB-KW"/>
</dbReference>
<gene>
    <name evidence="10" type="ordered locus">Mpal_0004</name>
</gene>
<evidence type="ECO:0000256" key="3">
    <source>
        <dbReference type="ARBA" id="ARBA00022679"/>
    </source>
</evidence>
<dbReference type="GO" id="GO:0009307">
    <property type="term" value="P:DNA restriction-modification system"/>
    <property type="evidence" value="ECO:0007669"/>
    <property type="project" value="UniProtKB-KW"/>
</dbReference>
<dbReference type="HOGENOM" id="CLU_024927_2_3_2"/>
<dbReference type="GO" id="GO:0015667">
    <property type="term" value="F:site-specific DNA-methyltransferase (cytosine-N4-specific) activity"/>
    <property type="evidence" value="ECO:0007669"/>
    <property type="project" value="UniProtKB-EC"/>
</dbReference>
<dbReference type="Proteomes" id="UP000002457">
    <property type="component" value="Chromosome"/>
</dbReference>
<proteinExistence type="inferred from homology"/>
<organism evidence="10 11">
    <name type="scientific">Methanosphaerula palustris (strain ATCC BAA-1556 / DSM 19958 / E1-9c)</name>
    <dbReference type="NCBI Taxonomy" id="521011"/>
    <lineage>
        <taxon>Archaea</taxon>
        <taxon>Methanobacteriati</taxon>
        <taxon>Methanobacteriota</taxon>
        <taxon>Stenosarchaea group</taxon>
        <taxon>Methanomicrobia</taxon>
        <taxon>Methanomicrobiales</taxon>
        <taxon>Methanoregulaceae</taxon>
        <taxon>Methanosphaerula</taxon>
    </lineage>
</organism>
<dbReference type="Gene3D" id="3.40.50.150">
    <property type="entry name" value="Vaccinia Virus protein VP39"/>
    <property type="match status" value="1"/>
</dbReference>
<comment type="similarity">
    <text evidence="1">Belongs to the N(4)/N(6)-methyltransferase family. N(4) subfamily.</text>
</comment>
<dbReference type="STRING" id="521011.Mpal_0004"/>
<reference evidence="10 11" key="1">
    <citation type="journal article" date="2015" name="Genome Announc.">
        <title>Complete Genome Sequence of Methanosphaerula palustris E1-9CT, a Hydrogenotrophic Methanogen Isolated from a Minerotrophic Fen Peatland.</title>
        <authorList>
            <person name="Cadillo-Quiroz H."/>
            <person name="Browne P."/>
            <person name="Kyrpides N."/>
            <person name="Woyke T."/>
            <person name="Goodwin L."/>
            <person name="Detter C."/>
            <person name="Yavitt J.B."/>
            <person name="Zinder S.H."/>
        </authorList>
    </citation>
    <scope>NUCLEOTIDE SEQUENCE [LARGE SCALE GENOMIC DNA]</scope>
    <source>
        <strain evidence="11">ATCC BAA-1556 / DSM 19958 / E1-9c</strain>
    </source>
</reference>
<sequence>MVPTPDLQNDRYRVIVVPLAAPLSPEGSALIGRIGAGFSPQDLLLSLTDTSLTCHLHALSPNLLRDRIQMISAASPRPGSLAGAVAVLGGLADAVDRQTSYTIHDGKRVYAGFTAERKVIGRSEKVQRRGGCYYAGDHQFSREENRLSGVPVDSIVCGDSEEVLSRLPDNCVDLVLTSPPYNFGLSYHEGDDGRHWDAYFSKLFSILDQCVRVLKFGGRCLVNIQPLFSDNIPTHHLISQHLLLRRMIWKGEILWEKNNYNCKYTAWGSWKSPSAPYLKYTWEFIEVFSKGDLKKTGPKEGIDITADEFKAWVVARWSIGPERQMKRYNHPAMFPEELVERALKLFSYQGDLVLDPFNGVGTTTLVARRLQRRFIGVDLSPEYCATARERLSNRGT</sequence>
<dbReference type="PRINTS" id="PR00508">
    <property type="entry name" value="S21N4MTFRASE"/>
</dbReference>
<dbReference type="InterPro" id="IPR029063">
    <property type="entry name" value="SAM-dependent_MTases_sf"/>
</dbReference>
<dbReference type="InterPro" id="IPR017985">
    <property type="entry name" value="MeTrfase_CN4_CS"/>
</dbReference>
<dbReference type="RefSeq" id="WP_012616719.1">
    <property type="nucleotide sequence ID" value="NC_011832.1"/>
</dbReference>
<dbReference type="OrthoDB" id="38200at2157"/>
<dbReference type="REBASE" id="19800">
    <property type="entry name" value="M.MpaEORF4P"/>
</dbReference>
<keyword evidence="3" id="KW-0808">Transferase</keyword>
<dbReference type="KEGG" id="mpl:Mpal_0004"/>
<dbReference type="GO" id="GO:0008170">
    <property type="term" value="F:N-methyltransferase activity"/>
    <property type="evidence" value="ECO:0007669"/>
    <property type="project" value="InterPro"/>
</dbReference>
<dbReference type="GO" id="GO:0032259">
    <property type="term" value="P:methylation"/>
    <property type="evidence" value="ECO:0007669"/>
    <property type="project" value="UniProtKB-KW"/>
</dbReference>
<dbReference type="PROSITE" id="PS00093">
    <property type="entry name" value="N4_MTASE"/>
    <property type="match status" value="1"/>
</dbReference>
<feature type="domain" description="DNA methylase N-4/N-6" evidence="9">
    <location>
        <begin position="172"/>
        <end position="388"/>
    </location>
</feature>